<reference evidence="2 3" key="1">
    <citation type="submission" date="2018-11" db="EMBL/GenBank/DDBJ databases">
        <title>Novel Erysipelotrichaceae bacterium isolated from small intestine of a swine.</title>
        <authorList>
            <person name="Kim J.S."/>
            <person name="Choe H."/>
            <person name="Lee Y.R."/>
            <person name="Kim K.M."/>
            <person name="Park D.S."/>
        </authorList>
    </citation>
    <scope>NUCLEOTIDE SEQUENCE [LARGE SCALE GENOMIC DNA]</scope>
    <source>
        <strain evidence="2 3">SG0102</strain>
    </source>
</reference>
<keyword evidence="1" id="KW-0175">Coiled coil</keyword>
<dbReference type="EMBL" id="AP019309">
    <property type="protein sequence ID" value="BBH25571.1"/>
    <property type="molecule type" value="Genomic_DNA"/>
</dbReference>
<gene>
    <name evidence="2" type="ORF">SG0102_05050</name>
</gene>
<evidence type="ECO:0000313" key="3">
    <source>
        <dbReference type="Proteomes" id="UP000268059"/>
    </source>
</evidence>
<evidence type="ECO:0000313" key="2">
    <source>
        <dbReference type="EMBL" id="BBH25571.1"/>
    </source>
</evidence>
<accession>A0A3G9JI26</accession>
<proteinExistence type="predicted"/>
<name>A0A3G9JI26_9FIRM</name>
<keyword evidence="3" id="KW-1185">Reference proteome</keyword>
<dbReference type="Proteomes" id="UP000268059">
    <property type="component" value="Chromosome"/>
</dbReference>
<protein>
    <recommendedName>
        <fullName evidence="4">Stress protein</fullName>
    </recommendedName>
</protein>
<dbReference type="OrthoDB" id="1858371at2"/>
<dbReference type="KEGG" id="ebm:SG0102_05050"/>
<organism evidence="2 3">
    <name type="scientific">Intestinibaculum porci</name>
    <dbReference type="NCBI Taxonomy" id="2487118"/>
    <lineage>
        <taxon>Bacteria</taxon>
        <taxon>Bacillati</taxon>
        <taxon>Bacillota</taxon>
        <taxon>Erysipelotrichia</taxon>
        <taxon>Erysipelotrichales</taxon>
        <taxon>Erysipelotrichaceae</taxon>
        <taxon>Intestinibaculum</taxon>
    </lineage>
</organism>
<dbReference type="RefSeq" id="WP_125118508.1">
    <property type="nucleotide sequence ID" value="NZ_AP019309.1"/>
</dbReference>
<evidence type="ECO:0008006" key="4">
    <source>
        <dbReference type="Google" id="ProtNLM"/>
    </source>
</evidence>
<evidence type="ECO:0000256" key="1">
    <source>
        <dbReference type="SAM" id="Coils"/>
    </source>
</evidence>
<dbReference type="AlphaFoldDB" id="A0A3G9JI26"/>
<feature type="coiled-coil region" evidence="1">
    <location>
        <begin position="19"/>
        <end position="80"/>
    </location>
</feature>
<sequence>MEELIQEIVAIDHKCAQAVKDAEKKKQDVSLNMGDKKKEIYESFVAQYQKTLDEKKAELRAQIEAQKKSDEEEYNASSQKLSDLYAQHKDEWVKEIVERCKAS</sequence>
<dbReference type="InParanoid" id="A0A3G9JI26"/>